<dbReference type="SUPFAM" id="SSF90123">
    <property type="entry name" value="ABC transporter transmembrane region"/>
    <property type="match status" value="1"/>
</dbReference>
<evidence type="ECO:0000313" key="9">
    <source>
        <dbReference type="EMBL" id="KAH9305461.1"/>
    </source>
</evidence>
<keyword evidence="1" id="KW-0813">Transport</keyword>
<sequence length="180" mass="19612">MEGSCFPTFITAAYKGALIPIIVASQIMFQVLKIGGNYCMAWSTPPTENQKTRISSTIILLVYIVLAIGSSVCVLVRSLFLATAALEASQRIFTSMLTCIFHAPMSFFDSTPSGRILNRASSDQSTVDTDIPYRLGGLAFAVIQLFGIVIVMSQVAWQVFVVLIPVVIICIWYQVSNTAT</sequence>
<protein>
    <recommendedName>
        <fullName evidence="8">ABC transmembrane type-1 domain-containing protein</fullName>
    </recommendedName>
</protein>
<dbReference type="OMA" id="AHARDHY"/>
<feature type="transmembrane region" description="Helical" evidence="7">
    <location>
        <begin position="12"/>
        <end position="32"/>
    </location>
</feature>
<name>A0AA38FKF3_TAXCH</name>
<dbReference type="InterPro" id="IPR050173">
    <property type="entry name" value="ABC_transporter_C-like"/>
</dbReference>
<reference evidence="9 10" key="1">
    <citation type="journal article" date="2021" name="Nat. Plants">
        <title>The Taxus genome provides insights into paclitaxel biosynthesis.</title>
        <authorList>
            <person name="Xiong X."/>
            <person name="Gou J."/>
            <person name="Liao Q."/>
            <person name="Li Y."/>
            <person name="Zhou Q."/>
            <person name="Bi G."/>
            <person name="Li C."/>
            <person name="Du R."/>
            <person name="Wang X."/>
            <person name="Sun T."/>
            <person name="Guo L."/>
            <person name="Liang H."/>
            <person name="Lu P."/>
            <person name="Wu Y."/>
            <person name="Zhang Z."/>
            <person name="Ro D.K."/>
            <person name="Shang Y."/>
            <person name="Huang S."/>
            <person name="Yan J."/>
        </authorList>
    </citation>
    <scope>NUCLEOTIDE SEQUENCE [LARGE SCALE GENOMIC DNA]</scope>
    <source>
        <strain evidence="9">Ta-2019</strain>
    </source>
</reference>
<gene>
    <name evidence="9" type="ORF">KI387_009865</name>
</gene>
<dbReference type="InterPro" id="IPR011527">
    <property type="entry name" value="ABC1_TM_dom"/>
</dbReference>
<comment type="caution">
    <text evidence="9">The sequence shown here is derived from an EMBL/GenBank/DDBJ whole genome shotgun (WGS) entry which is preliminary data.</text>
</comment>
<evidence type="ECO:0000259" key="8">
    <source>
        <dbReference type="PROSITE" id="PS50929"/>
    </source>
</evidence>
<evidence type="ECO:0000313" key="10">
    <source>
        <dbReference type="Proteomes" id="UP000824469"/>
    </source>
</evidence>
<proteinExistence type="predicted"/>
<evidence type="ECO:0000256" key="3">
    <source>
        <dbReference type="ARBA" id="ARBA00022741"/>
    </source>
</evidence>
<keyword evidence="2 7" id="KW-0812">Transmembrane</keyword>
<keyword evidence="5 7" id="KW-1133">Transmembrane helix</keyword>
<keyword evidence="3" id="KW-0547">Nucleotide-binding</keyword>
<dbReference type="EMBL" id="JAHRHJ020000008">
    <property type="protein sequence ID" value="KAH9305461.1"/>
    <property type="molecule type" value="Genomic_DNA"/>
</dbReference>
<dbReference type="Proteomes" id="UP000824469">
    <property type="component" value="Unassembled WGS sequence"/>
</dbReference>
<dbReference type="PROSITE" id="PS50929">
    <property type="entry name" value="ABC_TM1F"/>
    <property type="match status" value="1"/>
</dbReference>
<organism evidence="9 10">
    <name type="scientific">Taxus chinensis</name>
    <name type="common">Chinese yew</name>
    <name type="synonym">Taxus wallichiana var. chinensis</name>
    <dbReference type="NCBI Taxonomy" id="29808"/>
    <lineage>
        <taxon>Eukaryota</taxon>
        <taxon>Viridiplantae</taxon>
        <taxon>Streptophyta</taxon>
        <taxon>Embryophyta</taxon>
        <taxon>Tracheophyta</taxon>
        <taxon>Spermatophyta</taxon>
        <taxon>Pinopsida</taxon>
        <taxon>Pinidae</taxon>
        <taxon>Conifers II</taxon>
        <taxon>Cupressales</taxon>
        <taxon>Taxaceae</taxon>
        <taxon>Taxus</taxon>
    </lineage>
</organism>
<dbReference type="PANTHER" id="PTHR24223:SF222">
    <property type="entry name" value="OS01G0902100 PROTEIN"/>
    <property type="match status" value="1"/>
</dbReference>
<dbReference type="AlphaFoldDB" id="A0AA38FKF3"/>
<dbReference type="Gene3D" id="1.20.1560.10">
    <property type="entry name" value="ABC transporter type 1, transmembrane domain"/>
    <property type="match status" value="1"/>
</dbReference>
<evidence type="ECO:0000256" key="4">
    <source>
        <dbReference type="ARBA" id="ARBA00022840"/>
    </source>
</evidence>
<feature type="transmembrane region" description="Helical" evidence="7">
    <location>
        <begin position="58"/>
        <end position="80"/>
    </location>
</feature>
<dbReference type="PANTHER" id="PTHR24223">
    <property type="entry name" value="ATP-BINDING CASSETTE SUB-FAMILY C"/>
    <property type="match status" value="1"/>
</dbReference>
<evidence type="ECO:0000256" key="6">
    <source>
        <dbReference type="ARBA" id="ARBA00023136"/>
    </source>
</evidence>
<evidence type="ECO:0000256" key="7">
    <source>
        <dbReference type="SAM" id="Phobius"/>
    </source>
</evidence>
<dbReference type="GO" id="GO:0140359">
    <property type="term" value="F:ABC-type transporter activity"/>
    <property type="evidence" value="ECO:0007669"/>
    <property type="project" value="InterPro"/>
</dbReference>
<keyword evidence="6 7" id="KW-0472">Membrane</keyword>
<feature type="domain" description="ABC transmembrane type-1" evidence="8">
    <location>
        <begin position="21"/>
        <end position="180"/>
    </location>
</feature>
<dbReference type="InterPro" id="IPR036640">
    <property type="entry name" value="ABC1_TM_sf"/>
</dbReference>
<dbReference type="GO" id="GO:0016020">
    <property type="term" value="C:membrane"/>
    <property type="evidence" value="ECO:0007669"/>
    <property type="project" value="InterPro"/>
</dbReference>
<feature type="transmembrane region" description="Helical" evidence="7">
    <location>
        <begin position="157"/>
        <end position="175"/>
    </location>
</feature>
<feature type="transmembrane region" description="Helical" evidence="7">
    <location>
        <begin position="131"/>
        <end position="151"/>
    </location>
</feature>
<keyword evidence="10" id="KW-1185">Reference proteome</keyword>
<accession>A0AA38FKF3</accession>
<dbReference type="Pfam" id="PF00664">
    <property type="entry name" value="ABC_membrane"/>
    <property type="match status" value="1"/>
</dbReference>
<evidence type="ECO:0000256" key="2">
    <source>
        <dbReference type="ARBA" id="ARBA00022692"/>
    </source>
</evidence>
<evidence type="ECO:0000256" key="5">
    <source>
        <dbReference type="ARBA" id="ARBA00022989"/>
    </source>
</evidence>
<evidence type="ECO:0000256" key="1">
    <source>
        <dbReference type="ARBA" id="ARBA00022448"/>
    </source>
</evidence>
<dbReference type="GO" id="GO:0005524">
    <property type="term" value="F:ATP binding"/>
    <property type="evidence" value="ECO:0007669"/>
    <property type="project" value="UniProtKB-KW"/>
</dbReference>
<keyword evidence="4" id="KW-0067">ATP-binding</keyword>